<protein>
    <recommendedName>
        <fullName evidence="3">HTH luxR-type domain-containing protein</fullName>
    </recommendedName>
</protein>
<accession>A0ABP8X018</accession>
<reference evidence="2" key="1">
    <citation type="journal article" date="2019" name="Int. J. Syst. Evol. Microbiol.">
        <title>The Global Catalogue of Microorganisms (GCM) 10K type strain sequencing project: providing services to taxonomists for standard genome sequencing and annotation.</title>
        <authorList>
            <consortium name="The Broad Institute Genomics Platform"/>
            <consortium name="The Broad Institute Genome Sequencing Center for Infectious Disease"/>
            <person name="Wu L."/>
            <person name="Ma J."/>
        </authorList>
    </citation>
    <scope>NUCLEOTIDE SEQUENCE [LARGE SCALE GENOMIC DNA]</scope>
    <source>
        <strain evidence="2">JCM 18531</strain>
    </source>
</reference>
<evidence type="ECO:0008006" key="3">
    <source>
        <dbReference type="Google" id="ProtNLM"/>
    </source>
</evidence>
<proteinExistence type="predicted"/>
<gene>
    <name evidence="1" type="ORF">GCM10023349_12110</name>
</gene>
<dbReference type="EMBL" id="BAABKM010000002">
    <property type="protein sequence ID" value="GAA4697836.1"/>
    <property type="molecule type" value="Genomic_DNA"/>
</dbReference>
<evidence type="ECO:0000313" key="1">
    <source>
        <dbReference type="EMBL" id="GAA4697836.1"/>
    </source>
</evidence>
<sequence length="341" mass="37223">MTGLGCFAGACDYLPVRSDPHSRSAELVALEVLGVGLRSRAGTVAELAALAVRDEDEVRRDLEWLHSQGFVDVHGDRIGYTAPEEVIADVVRRRAGDLGAEMLRHLADLAEVVGQLPALAREWDTGADAHQVLDIEVFHGPEAVVDLWHLRQSKQPARRTDVVLPDASRLYVADPAMQEFWHEASKGEGNSTRVIASIADAVHPAAQQRVTEELEGGVQLRLLARPPGWFWITDETTVALPLTWGEAWPTSVVAVRSRAVAGMAAWVFERLWERAVPVRAERAAWDSLLMLMDGGATLEAASRALGISERTGRRRVADAMEHFGVSSMLALGVAWGDARRG</sequence>
<evidence type="ECO:0000313" key="2">
    <source>
        <dbReference type="Proteomes" id="UP001499974"/>
    </source>
</evidence>
<name>A0ABP8X018_9ACTN</name>
<keyword evidence="2" id="KW-1185">Reference proteome</keyword>
<dbReference type="Proteomes" id="UP001499974">
    <property type="component" value="Unassembled WGS sequence"/>
</dbReference>
<organism evidence="1 2">
    <name type="scientific">Nocardioides conyzicola</name>
    <dbReference type="NCBI Taxonomy" id="1651781"/>
    <lineage>
        <taxon>Bacteria</taxon>
        <taxon>Bacillati</taxon>
        <taxon>Actinomycetota</taxon>
        <taxon>Actinomycetes</taxon>
        <taxon>Propionibacteriales</taxon>
        <taxon>Nocardioidaceae</taxon>
        <taxon>Nocardioides</taxon>
    </lineage>
</organism>
<comment type="caution">
    <text evidence="1">The sequence shown here is derived from an EMBL/GenBank/DDBJ whole genome shotgun (WGS) entry which is preliminary data.</text>
</comment>